<dbReference type="AlphaFoldDB" id="A0AA48HI87"/>
<evidence type="ECO:0000256" key="5">
    <source>
        <dbReference type="SAM" id="SignalP"/>
    </source>
</evidence>
<evidence type="ECO:0000313" key="7">
    <source>
        <dbReference type="EMBL" id="BDX06891.1"/>
    </source>
</evidence>
<feature type="chain" id="PRO_5041256413" description="NarX-like N-terminal domain-containing protein" evidence="5">
    <location>
        <begin position="33"/>
        <end position="304"/>
    </location>
</feature>
<dbReference type="Pfam" id="PF13675">
    <property type="entry name" value="PilJ"/>
    <property type="match status" value="2"/>
</dbReference>
<dbReference type="EMBL" id="AP027272">
    <property type="protein sequence ID" value="BDX06891.1"/>
    <property type="molecule type" value="Genomic_DNA"/>
</dbReference>
<name>A0AA48HI87_9ALTE</name>
<keyword evidence="5" id="KW-0732">Signal</keyword>
<sequence length="304" mass="32583">MTTTKVLPVKLSHHFTLILLSLLVLFSTQSMASPTAAEYGTVLNLSGKQRMLSQKMSKEVMLVALEVDKAANIENLKNTAALFDKTLKGLRSGDADLGLPATSAKRILRQLDKVDAIWADFYPTIQAIVSSGSVTAEQVATIAAKNLPLLKQMNKAVGAYEKDAAKNGLSKDPGLAATLNLSGKQRMLTQKMSKEFLLVAYGHNVEENKLNLLETFTLFDRTLKGLVSGDEVLGLPGTSDATIVAQLKVVEGLWQDFKPQVSAASEAASSGVSSEQVSKIASSNLPLLKEMNKAVGMYEAQAAK</sequence>
<evidence type="ECO:0000313" key="8">
    <source>
        <dbReference type="Proteomes" id="UP001333710"/>
    </source>
</evidence>
<reference evidence="7" key="1">
    <citation type="submission" date="2023-01" db="EMBL/GenBank/DDBJ databases">
        <title>Complete genome sequence of Planctobacterium marinum strain Dej080120_11.</title>
        <authorList>
            <person name="Ueki S."/>
            <person name="Maruyama F."/>
        </authorList>
    </citation>
    <scope>NUCLEOTIDE SEQUENCE</scope>
    <source>
        <strain evidence="7">Dej080120_11</strain>
    </source>
</reference>
<gene>
    <name evidence="7" type="ORF">MACH26_24120</name>
</gene>
<dbReference type="KEGG" id="pmaw:MACH26_24120"/>
<accession>A0AA48HI87</accession>
<evidence type="ECO:0000256" key="1">
    <source>
        <dbReference type="ARBA" id="ARBA00004141"/>
    </source>
</evidence>
<keyword evidence="8" id="KW-1185">Reference proteome</keyword>
<evidence type="ECO:0000256" key="2">
    <source>
        <dbReference type="ARBA" id="ARBA00022692"/>
    </source>
</evidence>
<dbReference type="GO" id="GO:0016020">
    <property type="term" value="C:membrane"/>
    <property type="evidence" value="ECO:0007669"/>
    <property type="project" value="UniProtKB-SubCell"/>
</dbReference>
<feature type="domain" description="NarX-like N-terminal" evidence="6">
    <location>
        <begin position="174"/>
        <end position="277"/>
    </location>
</feature>
<protein>
    <recommendedName>
        <fullName evidence="6">NarX-like N-terminal domain-containing protein</fullName>
    </recommendedName>
</protein>
<evidence type="ECO:0000259" key="6">
    <source>
        <dbReference type="Pfam" id="PF13675"/>
    </source>
</evidence>
<dbReference type="RefSeq" id="WP_338292887.1">
    <property type="nucleotide sequence ID" value="NZ_AP027272.1"/>
</dbReference>
<evidence type="ECO:0000256" key="4">
    <source>
        <dbReference type="ARBA" id="ARBA00023136"/>
    </source>
</evidence>
<feature type="signal peptide" evidence="5">
    <location>
        <begin position="1"/>
        <end position="32"/>
    </location>
</feature>
<keyword evidence="3" id="KW-1133">Transmembrane helix</keyword>
<keyword evidence="2" id="KW-0812">Transmembrane</keyword>
<dbReference type="Proteomes" id="UP001333710">
    <property type="component" value="Chromosome"/>
</dbReference>
<comment type="subcellular location">
    <subcellularLocation>
        <location evidence="1">Membrane</location>
        <topology evidence="1">Multi-pass membrane protein</topology>
    </subcellularLocation>
</comment>
<dbReference type="InterPro" id="IPR029095">
    <property type="entry name" value="NarX-like_N"/>
</dbReference>
<keyword evidence="4" id="KW-0472">Membrane</keyword>
<organism evidence="7 8">
    <name type="scientific">Planctobacterium marinum</name>
    <dbReference type="NCBI Taxonomy" id="1631968"/>
    <lineage>
        <taxon>Bacteria</taxon>
        <taxon>Pseudomonadati</taxon>
        <taxon>Pseudomonadota</taxon>
        <taxon>Gammaproteobacteria</taxon>
        <taxon>Alteromonadales</taxon>
        <taxon>Alteromonadaceae</taxon>
        <taxon>Planctobacterium</taxon>
    </lineage>
</organism>
<feature type="domain" description="NarX-like N-terminal" evidence="6">
    <location>
        <begin position="41"/>
        <end position="137"/>
    </location>
</feature>
<proteinExistence type="predicted"/>
<evidence type="ECO:0000256" key="3">
    <source>
        <dbReference type="ARBA" id="ARBA00022989"/>
    </source>
</evidence>